<accession>A0A9E8S8F6</accession>
<dbReference type="PANTHER" id="PTHR46268">
    <property type="entry name" value="STRESS RESPONSE PROTEIN NHAX"/>
    <property type="match status" value="1"/>
</dbReference>
<dbReference type="PANTHER" id="PTHR46268:SF6">
    <property type="entry name" value="UNIVERSAL STRESS PROTEIN UP12"/>
    <property type="match status" value="1"/>
</dbReference>
<protein>
    <submittedName>
        <fullName evidence="3">Universal stress protein</fullName>
    </submittedName>
</protein>
<evidence type="ECO:0000259" key="2">
    <source>
        <dbReference type="Pfam" id="PF00582"/>
    </source>
</evidence>
<dbReference type="CDD" id="cd00293">
    <property type="entry name" value="USP-like"/>
    <property type="match status" value="1"/>
</dbReference>
<reference evidence="3" key="1">
    <citation type="submission" date="2022-11" db="EMBL/GenBank/DDBJ databases">
        <title>Description of Microcella daejonensis nov. sp, isolated from riverside soil.</title>
        <authorList>
            <person name="Molina K.M."/>
            <person name="Kim S.B."/>
        </authorList>
    </citation>
    <scope>NUCLEOTIDE SEQUENCE</scope>
    <source>
        <strain evidence="3">MMS21-STM12</strain>
    </source>
</reference>
<sequence length="168" mass="16861">MRSDAPSATGAVVIGVDGSPASLEALRTGATIARAFDASLLAITAWQYPVAVAGMMPLAGWSPEADASAILDEAVETVFAGSPPSDLHRAVVAGPAAPELIRRSDSATMIVVGSRGHGGVAGLLLGSVSTAVAQHARCPVLVVHSAADAGARRRSHESAAAPLPLVER</sequence>
<gene>
    <name evidence="3" type="ORF">OVN18_07340</name>
</gene>
<dbReference type="PRINTS" id="PR01438">
    <property type="entry name" value="UNVRSLSTRESS"/>
</dbReference>
<dbReference type="KEGG" id="mdb:OVN18_07340"/>
<feature type="domain" description="UspA" evidence="2">
    <location>
        <begin position="12"/>
        <end position="144"/>
    </location>
</feature>
<dbReference type="SUPFAM" id="SSF52402">
    <property type="entry name" value="Adenine nucleotide alpha hydrolases-like"/>
    <property type="match status" value="1"/>
</dbReference>
<dbReference type="InterPro" id="IPR006016">
    <property type="entry name" value="UspA"/>
</dbReference>
<proteinExistence type="inferred from homology"/>
<comment type="similarity">
    <text evidence="1">Belongs to the universal stress protein A family.</text>
</comment>
<dbReference type="EMBL" id="CP113089">
    <property type="protein sequence ID" value="WAB80391.1"/>
    <property type="molecule type" value="Genomic_DNA"/>
</dbReference>
<dbReference type="InterPro" id="IPR006015">
    <property type="entry name" value="Universal_stress_UspA"/>
</dbReference>
<name>A0A9E8S8F6_9MICO</name>
<dbReference type="InterPro" id="IPR014729">
    <property type="entry name" value="Rossmann-like_a/b/a_fold"/>
</dbReference>
<evidence type="ECO:0000256" key="1">
    <source>
        <dbReference type="ARBA" id="ARBA00008791"/>
    </source>
</evidence>
<dbReference type="AlphaFoldDB" id="A0A9E8S8F6"/>
<dbReference type="Proteomes" id="UP001164706">
    <property type="component" value="Chromosome"/>
</dbReference>
<dbReference type="RefSeq" id="WP_267780059.1">
    <property type="nucleotide sequence ID" value="NZ_CP113089.1"/>
</dbReference>
<evidence type="ECO:0000313" key="4">
    <source>
        <dbReference type="Proteomes" id="UP001164706"/>
    </source>
</evidence>
<evidence type="ECO:0000313" key="3">
    <source>
        <dbReference type="EMBL" id="WAB80391.1"/>
    </source>
</evidence>
<dbReference type="Gene3D" id="3.40.50.620">
    <property type="entry name" value="HUPs"/>
    <property type="match status" value="1"/>
</dbReference>
<keyword evidence="4" id="KW-1185">Reference proteome</keyword>
<organism evidence="3 4">
    <name type="scientific">Microcella daejeonensis</name>
    <dbReference type="NCBI Taxonomy" id="2994971"/>
    <lineage>
        <taxon>Bacteria</taxon>
        <taxon>Bacillati</taxon>
        <taxon>Actinomycetota</taxon>
        <taxon>Actinomycetes</taxon>
        <taxon>Micrococcales</taxon>
        <taxon>Microbacteriaceae</taxon>
        <taxon>Microcella</taxon>
    </lineage>
</organism>
<dbReference type="Pfam" id="PF00582">
    <property type="entry name" value="Usp"/>
    <property type="match status" value="1"/>
</dbReference>